<accession>A0A8X6NI25</accession>
<proteinExistence type="predicted"/>
<feature type="transmembrane region" description="Helical" evidence="1">
    <location>
        <begin position="104"/>
        <end position="125"/>
    </location>
</feature>
<keyword evidence="3" id="KW-1185">Reference proteome</keyword>
<keyword evidence="1" id="KW-0472">Membrane</keyword>
<name>A0A8X6NI25_NEPPI</name>
<keyword evidence="1" id="KW-0812">Transmembrane</keyword>
<evidence type="ECO:0000256" key="1">
    <source>
        <dbReference type="SAM" id="Phobius"/>
    </source>
</evidence>
<keyword evidence="1" id="KW-1133">Transmembrane helix</keyword>
<evidence type="ECO:0000313" key="2">
    <source>
        <dbReference type="EMBL" id="GFT16031.1"/>
    </source>
</evidence>
<organism evidence="2 3">
    <name type="scientific">Nephila pilipes</name>
    <name type="common">Giant wood spider</name>
    <name type="synonym">Nephila maculata</name>
    <dbReference type="NCBI Taxonomy" id="299642"/>
    <lineage>
        <taxon>Eukaryota</taxon>
        <taxon>Metazoa</taxon>
        <taxon>Ecdysozoa</taxon>
        <taxon>Arthropoda</taxon>
        <taxon>Chelicerata</taxon>
        <taxon>Arachnida</taxon>
        <taxon>Araneae</taxon>
        <taxon>Araneomorphae</taxon>
        <taxon>Entelegynae</taxon>
        <taxon>Araneoidea</taxon>
        <taxon>Nephilidae</taxon>
        <taxon>Nephila</taxon>
    </lineage>
</organism>
<evidence type="ECO:0000313" key="3">
    <source>
        <dbReference type="Proteomes" id="UP000887013"/>
    </source>
</evidence>
<comment type="caution">
    <text evidence="2">The sequence shown here is derived from an EMBL/GenBank/DDBJ whole genome shotgun (WGS) entry which is preliminary data.</text>
</comment>
<reference evidence="2" key="1">
    <citation type="submission" date="2020-08" db="EMBL/GenBank/DDBJ databases">
        <title>Multicomponent nature underlies the extraordinary mechanical properties of spider dragline silk.</title>
        <authorList>
            <person name="Kono N."/>
            <person name="Nakamura H."/>
            <person name="Mori M."/>
            <person name="Yoshida Y."/>
            <person name="Ohtoshi R."/>
            <person name="Malay A.D."/>
            <person name="Moran D.A.P."/>
            <person name="Tomita M."/>
            <person name="Numata K."/>
            <person name="Arakawa K."/>
        </authorList>
    </citation>
    <scope>NUCLEOTIDE SEQUENCE</scope>
</reference>
<sequence>MAVKPAIGLRSVNTSRGDIQNGWQDECNIITCAGTCCTKHNCCPILNAECCPTDGCCDLLETCCGDGCCSFGQTCCKRGVKEWCCNKNQRCGVSYSCVNAARSLTPAFASLLTLVAIFIASKTYFM</sequence>
<dbReference type="EMBL" id="BMAW01009854">
    <property type="protein sequence ID" value="GFT16031.1"/>
    <property type="molecule type" value="Genomic_DNA"/>
</dbReference>
<protein>
    <submittedName>
        <fullName evidence="2">Uncharacterized protein</fullName>
    </submittedName>
</protein>
<dbReference type="AlphaFoldDB" id="A0A8X6NI25"/>
<dbReference type="Proteomes" id="UP000887013">
    <property type="component" value="Unassembled WGS sequence"/>
</dbReference>
<gene>
    <name evidence="2" type="ORF">NPIL_146161</name>
</gene>